<accession>A0A917IVK0</accession>
<dbReference type="NCBIfam" id="TIGR02824">
    <property type="entry name" value="quinone_pig3"/>
    <property type="match status" value="1"/>
</dbReference>
<dbReference type="Gene3D" id="3.90.180.10">
    <property type="entry name" value="Medium-chain alcohol dehydrogenases, catalytic domain"/>
    <property type="match status" value="1"/>
</dbReference>
<dbReference type="Proteomes" id="UP000600171">
    <property type="component" value="Unassembled WGS sequence"/>
</dbReference>
<dbReference type="SMART" id="SM00829">
    <property type="entry name" value="PKS_ER"/>
    <property type="match status" value="1"/>
</dbReference>
<dbReference type="Pfam" id="PF08240">
    <property type="entry name" value="ADH_N"/>
    <property type="match status" value="1"/>
</dbReference>
<dbReference type="InterPro" id="IPR014189">
    <property type="entry name" value="Quinone_OxRdtase_PIG3"/>
</dbReference>
<dbReference type="PANTHER" id="PTHR48106:SF8">
    <property type="entry name" value="OS02G0805600 PROTEIN"/>
    <property type="match status" value="1"/>
</dbReference>
<gene>
    <name evidence="4" type="ORF">GCM10007359_17620</name>
</gene>
<sequence>MRAVVENEHGDFHVLAVTDEPVPELEPGQVLIKVAAAGINRADVMQRRGLYPPPSGASNIFGLEVAGTVEKVADGVDSALAGQERVALLAGGGYAEYVAVDADHTLPVPAGVSIEEAAGLIEVAATVYSNLVPTCGMSTELAENQGKTALVHGGTGGIGQHAIQFLQNMGVKVFTTAGTPEKCAFLQSQGAEAINYRAQDFEQAIKEQAPEGVDFILDVVGAKYLKQNLSTLKTGGHLTIIGLQGGAEAEIDLRQMLSRRLNLHATSLRSRPAQEKKEILAGVEKTVWPLVEKGLIKPNLGKTFPLEEVAAAHEYFDSGEHTGKVVLTLS</sequence>
<comment type="caution">
    <text evidence="4">The sequence shown here is derived from an EMBL/GenBank/DDBJ whole genome shotgun (WGS) entry which is preliminary data.</text>
</comment>
<dbReference type="AlphaFoldDB" id="A0A917IVK0"/>
<dbReference type="SUPFAM" id="SSF51735">
    <property type="entry name" value="NAD(P)-binding Rossmann-fold domains"/>
    <property type="match status" value="1"/>
</dbReference>
<name>A0A917IVK0_9MICC</name>
<organism evidence="4 5">
    <name type="scientific">Rothia aerolata</name>
    <dbReference type="NCBI Taxonomy" id="1812262"/>
    <lineage>
        <taxon>Bacteria</taxon>
        <taxon>Bacillati</taxon>
        <taxon>Actinomycetota</taxon>
        <taxon>Actinomycetes</taxon>
        <taxon>Micrococcales</taxon>
        <taxon>Micrococcaceae</taxon>
        <taxon>Rothia</taxon>
    </lineage>
</organism>
<dbReference type="InterPro" id="IPR036291">
    <property type="entry name" value="NAD(P)-bd_dom_sf"/>
</dbReference>
<dbReference type="GO" id="GO:0016651">
    <property type="term" value="F:oxidoreductase activity, acting on NAD(P)H"/>
    <property type="evidence" value="ECO:0007669"/>
    <property type="project" value="TreeGrafter"/>
</dbReference>
<dbReference type="Gene3D" id="3.40.50.720">
    <property type="entry name" value="NAD(P)-binding Rossmann-like Domain"/>
    <property type="match status" value="1"/>
</dbReference>
<dbReference type="PANTHER" id="PTHR48106">
    <property type="entry name" value="QUINONE OXIDOREDUCTASE PIG3-RELATED"/>
    <property type="match status" value="1"/>
</dbReference>
<evidence type="ECO:0000313" key="4">
    <source>
        <dbReference type="EMBL" id="GGH64902.1"/>
    </source>
</evidence>
<dbReference type="InterPro" id="IPR011032">
    <property type="entry name" value="GroES-like_sf"/>
</dbReference>
<keyword evidence="2" id="KW-0560">Oxidoreductase</keyword>
<dbReference type="CDD" id="cd05276">
    <property type="entry name" value="p53_inducible_oxidoreductase"/>
    <property type="match status" value="1"/>
</dbReference>
<dbReference type="GO" id="GO:0070402">
    <property type="term" value="F:NADPH binding"/>
    <property type="evidence" value="ECO:0007669"/>
    <property type="project" value="TreeGrafter"/>
</dbReference>
<dbReference type="InterPro" id="IPR013154">
    <property type="entry name" value="ADH-like_N"/>
</dbReference>
<reference evidence="4 5" key="1">
    <citation type="journal article" date="2014" name="Int. J. Syst. Evol. Microbiol.">
        <title>Complete genome sequence of Corynebacterium casei LMG S-19264T (=DSM 44701T), isolated from a smear-ripened cheese.</title>
        <authorList>
            <consortium name="US DOE Joint Genome Institute (JGI-PGF)"/>
            <person name="Walter F."/>
            <person name="Albersmeier A."/>
            <person name="Kalinowski J."/>
            <person name="Ruckert C."/>
        </authorList>
    </citation>
    <scope>NUCLEOTIDE SEQUENCE [LARGE SCALE GENOMIC DNA]</scope>
    <source>
        <strain evidence="4 5">CCM 8669</strain>
    </source>
</reference>
<evidence type="ECO:0000256" key="1">
    <source>
        <dbReference type="ARBA" id="ARBA00022857"/>
    </source>
</evidence>
<dbReference type="EMBL" id="BMDC01000003">
    <property type="protein sequence ID" value="GGH64902.1"/>
    <property type="molecule type" value="Genomic_DNA"/>
</dbReference>
<evidence type="ECO:0000313" key="5">
    <source>
        <dbReference type="Proteomes" id="UP000600171"/>
    </source>
</evidence>
<evidence type="ECO:0000256" key="2">
    <source>
        <dbReference type="ARBA" id="ARBA00023002"/>
    </source>
</evidence>
<feature type="domain" description="Enoyl reductase (ER)" evidence="3">
    <location>
        <begin position="10"/>
        <end position="327"/>
    </location>
</feature>
<dbReference type="RefSeq" id="WP_188360005.1">
    <property type="nucleotide sequence ID" value="NZ_BMDC01000003.1"/>
</dbReference>
<protein>
    <submittedName>
        <fullName evidence="4">NAD(P)H quinone oxidoreductase</fullName>
    </submittedName>
</protein>
<evidence type="ECO:0000259" key="3">
    <source>
        <dbReference type="SMART" id="SM00829"/>
    </source>
</evidence>
<dbReference type="Pfam" id="PF13602">
    <property type="entry name" value="ADH_zinc_N_2"/>
    <property type="match status" value="1"/>
</dbReference>
<dbReference type="InterPro" id="IPR020843">
    <property type="entry name" value="ER"/>
</dbReference>
<dbReference type="SUPFAM" id="SSF50129">
    <property type="entry name" value="GroES-like"/>
    <property type="match status" value="1"/>
</dbReference>
<proteinExistence type="predicted"/>
<keyword evidence="5" id="KW-1185">Reference proteome</keyword>
<keyword evidence="1" id="KW-0521">NADP</keyword>